<dbReference type="AlphaFoldDB" id="A0A7S9DYZ1"/>
<dbReference type="InterPro" id="IPR010982">
    <property type="entry name" value="Lambda_DNA-bd_dom_sf"/>
</dbReference>
<protein>
    <submittedName>
        <fullName evidence="1">Uncharacterized protein</fullName>
    </submittedName>
</protein>
<dbReference type="GO" id="GO:0003677">
    <property type="term" value="F:DNA binding"/>
    <property type="evidence" value="ECO:0007669"/>
    <property type="project" value="InterPro"/>
</dbReference>
<accession>A0A7S9DYZ1</accession>
<evidence type="ECO:0000313" key="2">
    <source>
        <dbReference type="Proteomes" id="UP000595095"/>
    </source>
</evidence>
<name>A0A7S9DYZ1_9ALTE</name>
<dbReference type="RefSeq" id="WP_195811610.1">
    <property type="nucleotide sequence ID" value="NZ_CP064795.1"/>
</dbReference>
<evidence type="ECO:0000313" key="1">
    <source>
        <dbReference type="EMBL" id="QPG06534.1"/>
    </source>
</evidence>
<proteinExistence type="predicted"/>
<dbReference type="Gene3D" id="1.10.260.40">
    <property type="entry name" value="lambda repressor-like DNA-binding domains"/>
    <property type="match status" value="1"/>
</dbReference>
<organism evidence="1 2">
    <name type="scientific">Salinimonas marina</name>
    <dbReference type="NCBI Taxonomy" id="2785918"/>
    <lineage>
        <taxon>Bacteria</taxon>
        <taxon>Pseudomonadati</taxon>
        <taxon>Pseudomonadota</taxon>
        <taxon>Gammaproteobacteria</taxon>
        <taxon>Alteromonadales</taxon>
        <taxon>Alteromonadaceae</taxon>
        <taxon>Alteromonas/Salinimonas group</taxon>
        <taxon>Salinimonas</taxon>
    </lineage>
</organism>
<dbReference type="KEGG" id="smaa:IT774_05010"/>
<dbReference type="Proteomes" id="UP000595095">
    <property type="component" value="Chromosome"/>
</dbReference>
<keyword evidence="2" id="KW-1185">Reference proteome</keyword>
<reference evidence="1 2" key="1">
    <citation type="submission" date="2020-11" db="EMBL/GenBank/DDBJ databases">
        <title>Complete genome sequence for Salinimonas sp. strain G2-b.</title>
        <authorList>
            <person name="Park S.-J."/>
        </authorList>
    </citation>
    <scope>NUCLEOTIDE SEQUENCE [LARGE SCALE GENOMIC DNA]</scope>
    <source>
        <strain evidence="1 2">G2-b</strain>
    </source>
</reference>
<sequence>MSNKTNSKGAAINMALLLSAIVETGNTPTGNLIGKDAAFVSRLKTGEKSLTLDEFAQLIAGVGLELAPIAETSITIERELFISLNYLARLGLASMQTPIELQ</sequence>
<dbReference type="EMBL" id="CP064795">
    <property type="protein sequence ID" value="QPG06534.1"/>
    <property type="molecule type" value="Genomic_DNA"/>
</dbReference>
<gene>
    <name evidence="1" type="ORF">IT774_05010</name>
</gene>